<comment type="subcellular location">
    <subcellularLocation>
        <location evidence="4">Endoplasmic reticulum membrane</location>
        <topology evidence="4">Peripheral membrane protein</topology>
    </subcellularLocation>
    <subcellularLocation>
        <location evidence="3">Microsome membrane</location>
        <topology evidence="3">Peripheral membrane protein</topology>
    </subcellularLocation>
</comment>
<comment type="cofactor">
    <cofactor evidence="1 14">
        <name>heme</name>
        <dbReference type="ChEBI" id="CHEBI:30413"/>
    </cofactor>
</comment>
<accession>A0A6L2PUB8</accession>
<dbReference type="PRINTS" id="PR00465">
    <property type="entry name" value="EP450IV"/>
</dbReference>
<dbReference type="PRINTS" id="PR00385">
    <property type="entry name" value="P450"/>
</dbReference>
<evidence type="ECO:0000256" key="9">
    <source>
        <dbReference type="ARBA" id="ARBA00022848"/>
    </source>
</evidence>
<sequence>MLVTALFLFITTLVLCWVYLRAKTRHMAKLAAKIPGPKPSPLWKKIFNRSTDHMSGDMFFKMVQLSQMYKSTFCLWKGYELFVFVQDIRHIAALLADSEEVARSCTYKYSKPWLGSSMLLAEGKSAYMFGIVNLGACPCAGEKWKSRRKLIAPEFRPSNLESSVKILSSNTDNLLDRLATFVDGPEFDVHYFMNLHSLDNVWETLTGAKVDALQNSESKFVKAINNASHMVHSRSMHPLLHLDLLFNMSSLGRMQAKDVITVRAGSATAVEDRRRQLLQEGVRNRVPILDTLIELSKKGTAHDDVDPTTEINAILIAGYETTAAALGFACWLLSRHQDIQEKVLKEQREIFGDSHRFPTYRDIQQMKYLEMVIKETLRLYPSVPLFGRKLRKDFDVGDFTIPAGANVMFLAYQIHRNPELFPDPENFDPDRFLPDTTLRRNPYSYLAFAAGPRNCMGMKFGLMVTKGTMSALIRRFKILPGNTPLSLDYTIALKSRTGMKLRLESRSRHEVANDKTEFLP</sequence>
<evidence type="ECO:0000256" key="2">
    <source>
        <dbReference type="ARBA" id="ARBA00003690"/>
    </source>
</evidence>
<dbReference type="InterPro" id="IPR002403">
    <property type="entry name" value="Cyt_P450_E_grp-IV"/>
</dbReference>
<dbReference type="PANTHER" id="PTHR24291">
    <property type="entry name" value="CYTOCHROME P450 FAMILY 4"/>
    <property type="match status" value="1"/>
</dbReference>
<dbReference type="InterPro" id="IPR001128">
    <property type="entry name" value="Cyt_P450"/>
</dbReference>
<evidence type="ECO:0000256" key="12">
    <source>
        <dbReference type="ARBA" id="ARBA00023033"/>
    </source>
</evidence>
<dbReference type="OrthoDB" id="1470350at2759"/>
<dbReference type="GO" id="GO:0020037">
    <property type="term" value="F:heme binding"/>
    <property type="evidence" value="ECO:0007669"/>
    <property type="project" value="InterPro"/>
</dbReference>
<dbReference type="PANTHER" id="PTHR24291:SF189">
    <property type="entry name" value="CYTOCHROME P450 4C3-RELATED"/>
    <property type="match status" value="1"/>
</dbReference>
<evidence type="ECO:0000256" key="6">
    <source>
        <dbReference type="ARBA" id="ARBA00022617"/>
    </source>
</evidence>
<evidence type="ECO:0000256" key="5">
    <source>
        <dbReference type="ARBA" id="ARBA00010617"/>
    </source>
</evidence>
<dbReference type="SUPFAM" id="SSF48264">
    <property type="entry name" value="Cytochrome P450"/>
    <property type="match status" value="1"/>
</dbReference>
<keyword evidence="8" id="KW-0256">Endoplasmic reticulum</keyword>
<evidence type="ECO:0000256" key="10">
    <source>
        <dbReference type="ARBA" id="ARBA00023002"/>
    </source>
</evidence>
<dbReference type="AlphaFoldDB" id="A0A6L2PUB8"/>
<organism evidence="15 16">
    <name type="scientific">Coptotermes formosanus</name>
    <name type="common">Formosan subterranean termite</name>
    <dbReference type="NCBI Taxonomy" id="36987"/>
    <lineage>
        <taxon>Eukaryota</taxon>
        <taxon>Metazoa</taxon>
        <taxon>Ecdysozoa</taxon>
        <taxon>Arthropoda</taxon>
        <taxon>Hexapoda</taxon>
        <taxon>Insecta</taxon>
        <taxon>Pterygota</taxon>
        <taxon>Neoptera</taxon>
        <taxon>Polyneoptera</taxon>
        <taxon>Dictyoptera</taxon>
        <taxon>Blattodea</taxon>
        <taxon>Blattoidea</taxon>
        <taxon>Termitoidae</taxon>
        <taxon>Rhinotermitidae</taxon>
        <taxon>Coptotermes</taxon>
    </lineage>
</organism>
<keyword evidence="9" id="KW-0492">Microsome</keyword>
<reference evidence="16" key="1">
    <citation type="submission" date="2020-01" db="EMBL/GenBank/DDBJ databases">
        <title>Draft genome sequence of the Termite Coptotermes fromosanus.</title>
        <authorList>
            <person name="Itakura S."/>
            <person name="Yosikawa Y."/>
            <person name="Umezawa K."/>
        </authorList>
    </citation>
    <scope>NUCLEOTIDE SEQUENCE [LARGE SCALE GENOMIC DNA]</scope>
</reference>
<gene>
    <name evidence="15" type="ORF">Cfor_03141</name>
</gene>
<dbReference type="GO" id="GO:0016705">
    <property type="term" value="F:oxidoreductase activity, acting on paired donors, with incorporation or reduction of molecular oxygen"/>
    <property type="evidence" value="ECO:0007669"/>
    <property type="project" value="InterPro"/>
</dbReference>
<evidence type="ECO:0000256" key="4">
    <source>
        <dbReference type="ARBA" id="ARBA00004406"/>
    </source>
</evidence>
<keyword evidence="12" id="KW-0503">Monooxygenase</keyword>
<keyword evidence="16" id="KW-1185">Reference proteome</keyword>
<keyword evidence="11 14" id="KW-0408">Iron</keyword>
<name>A0A6L2PUB8_COPFO</name>
<evidence type="ECO:0000256" key="1">
    <source>
        <dbReference type="ARBA" id="ARBA00001971"/>
    </source>
</evidence>
<keyword evidence="10" id="KW-0560">Oxidoreductase</keyword>
<comment type="similarity">
    <text evidence="5">Belongs to the cytochrome P450 family.</text>
</comment>
<evidence type="ECO:0000256" key="3">
    <source>
        <dbReference type="ARBA" id="ARBA00004174"/>
    </source>
</evidence>
<evidence type="ECO:0000256" key="14">
    <source>
        <dbReference type="PIRSR" id="PIRSR602403-1"/>
    </source>
</evidence>
<evidence type="ECO:0000256" key="7">
    <source>
        <dbReference type="ARBA" id="ARBA00022723"/>
    </source>
</evidence>
<evidence type="ECO:0000256" key="13">
    <source>
        <dbReference type="ARBA" id="ARBA00023136"/>
    </source>
</evidence>
<feature type="binding site" description="axial binding residue" evidence="14">
    <location>
        <position position="455"/>
    </location>
    <ligand>
        <name>heme</name>
        <dbReference type="ChEBI" id="CHEBI:30413"/>
    </ligand>
    <ligandPart>
        <name>Fe</name>
        <dbReference type="ChEBI" id="CHEBI:18248"/>
    </ligandPart>
</feature>
<dbReference type="GO" id="GO:0005506">
    <property type="term" value="F:iron ion binding"/>
    <property type="evidence" value="ECO:0007669"/>
    <property type="project" value="InterPro"/>
</dbReference>
<dbReference type="Pfam" id="PF00067">
    <property type="entry name" value="p450"/>
    <property type="match status" value="1"/>
</dbReference>
<keyword evidence="13" id="KW-0472">Membrane</keyword>
<evidence type="ECO:0000313" key="16">
    <source>
        <dbReference type="Proteomes" id="UP000502823"/>
    </source>
</evidence>
<dbReference type="InterPro" id="IPR036396">
    <property type="entry name" value="Cyt_P450_sf"/>
</dbReference>
<dbReference type="Gene3D" id="1.10.630.10">
    <property type="entry name" value="Cytochrome P450"/>
    <property type="match status" value="1"/>
</dbReference>
<comment type="function">
    <text evidence="2">May be involved in the metabolism of insect hormones and in the breakdown of synthetic insecticides.</text>
</comment>
<dbReference type="InParanoid" id="A0A6L2PUB8"/>
<proteinExistence type="inferred from homology"/>
<dbReference type="Proteomes" id="UP000502823">
    <property type="component" value="Unassembled WGS sequence"/>
</dbReference>
<dbReference type="GO" id="GO:0004497">
    <property type="term" value="F:monooxygenase activity"/>
    <property type="evidence" value="ECO:0007669"/>
    <property type="project" value="UniProtKB-KW"/>
</dbReference>
<comment type="caution">
    <text evidence="15">The sequence shown here is derived from an EMBL/GenBank/DDBJ whole genome shotgun (WGS) entry which is preliminary data.</text>
</comment>
<evidence type="ECO:0000256" key="8">
    <source>
        <dbReference type="ARBA" id="ARBA00022824"/>
    </source>
</evidence>
<dbReference type="CDD" id="cd20628">
    <property type="entry name" value="CYP4"/>
    <property type="match status" value="1"/>
</dbReference>
<dbReference type="GO" id="GO:0005789">
    <property type="term" value="C:endoplasmic reticulum membrane"/>
    <property type="evidence" value="ECO:0007669"/>
    <property type="project" value="UniProtKB-SubCell"/>
</dbReference>
<evidence type="ECO:0008006" key="17">
    <source>
        <dbReference type="Google" id="ProtNLM"/>
    </source>
</evidence>
<evidence type="ECO:0000313" key="15">
    <source>
        <dbReference type="EMBL" id="GFG36201.1"/>
    </source>
</evidence>
<protein>
    <recommendedName>
        <fullName evidence="17">Cytochrome P450</fullName>
    </recommendedName>
</protein>
<dbReference type="InterPro" id="IPR050196">
    <property type="entry name" value="Cytochrome_P450_Monoox"/>
</dbReference>
<keyword evidence="6 14" id="KW-0349">Heme</keyword>
<keyword evidence="7 14" id="KW-0479">Metal-binding</keyword>
<evidence type="ECO:0000256" key="11">
    <source>
        <dbReference type="ARBA" id="ARBA00023004"/>
    </source>
</evidence>
<dbReference type="EMBL" id="BLKM01000615">
    <property type="protein sequence ID" value="GFG36201.1"/>
    <property type="molecule type" value="Genomic_DNA"/>
</dbReference>